<evidence type="ECO:0000256" key="1">
    <source>
        <dbReference type="SAM" id="SignalP"/>
    </source>
</evidence>
<keyword evidence="1" id="KW-0732">Signal</keyword>
<sequence length="430" mass="48506">MHGDSKMKRILALLLAAFVFFACSDDTGTNSKHEEVPSSVVGWRSAGFTPVISFEWGGGLQNVTHSGNWLVLMDAWTSPIEGKSGKSTYSPRLFISRLGSDIWDTLVPPTSAYVKRIYADSFGVYIGTYNSEVFEYNPEKKEWKNLSVKKTNDSLWYHIYGIQRFNGRLIVSMAGYTESMGYYAKLLLQEGSEWLELQLPRIRKEMFVDSVIYDVSKTEPLLCVKAAEMDGNLYVGTGDGVWKLDEASLSWTELPKFPKMKWNANYHDVYEVEDLVVYKGALIAVDGTNDRVYQWDGSSNWLALDSMILPTIIRNGDSSYNIYRSSLRDIKDLATDGKHLFISGDASYPKVYMGDYGEPYGNIPKGWRAIMLGWCAEKRGCVSKDATYSLDIVGDTIYAAAWEGLFKMPLRDLDSAIAGQSDFKGFEKWQ</sequence>
<organism evidence="2 3">
    <name type="scientific">Hallerella succinigenes</name>
    <dbReference type="NCBI Taxonomy" id="1896222"/>
    <lineage>
        <taxon>Bacteria</taxon>
        <taxon>Pseudomonadati</taxon>
        <taxon>Fibrobacterota</taxon>
        <taxon>Fibrobacteria</taxon>
        <taxon>Fibrobacterales</taxon>
        <taxon>Fibrobacteraceae</taxon>
        <taxon>Hallerella</taxon>
    </lineage>
</organism>
<dbReference type="Proteomes" id="UP000231134">
    <property type="component" value="Unassembled WGS sequence"/>
</dbReference>
<name>A0A2M9A7V3_9BACT</name>
<dbReference type="EMBL" id="PGEX01000001">
    <property type="protein sequence ID" value="PJJ41703.1"/>
    <property type="molecule type" value="Genomic_DNA"/>
</dbReference>
<accession>A0A2M9A7V3</accession>
<feature type="chain" id="PRO_5014689544" evidence="1">
    <location>
        <begin position="25"/>
        <end position="430"/>
    </location>
</feature>
<comment type="caution">
    <text evidence="2">The sequence shown here is derived from an EMBL/GenBank/DDBJ whole genome shotgun (WGS) entry which is preliminary data.</text>
</comment>
<dbReference type="SUPFAM" id="SSF50965">
    <property type="entry name" value="Galactose oxidase, central domain"/>
    <property type="match status" value="1"/>
</dbReference>
<evidence type="ECO:0000313" key="2">
    <source>
        <dbReference type="EMBL" id="PJJ41703.1"/>
    </source>
</evidence>
<dbReference type="PROSITE" id="PS51257">
    <property type="entry name" value="PROKAR_LIPOPROTEIN"/>
    <property type="match status" value="1"/>
</dbReference>
<dbReference type="InterPro" id="IPR011043">
    <property type="entry name" value="Gal_Oxase/kelch_b-propeller"/>
</dbReference>
<protein>
    <submittedName>
        <fullName evidence="2">Uncharacterized protein</fullName>
    </submittedName>
</protein>
<evidence type="ECO:0000313" key="3">
    <source>
        <dbReference type="Proteomes" id="UP000231134"/>
    </source>
</evidence>
<feature type="signal peptide" evidence="1">
    <location>
        <begin position="1"/>
        <end position="24"/>
    </location>
</feature>
<gene>
    <name evidence="2" type="ORF">BGX16_1692</name>
</gene>
<dbReference type="AlphaFoldDB" id="A0A2M9A7V3"/>
<keyword evidence="3" id="KW-1185">Reference proteome</keyword>
<dbReference type="Gene3D" id="2.120.10.80">
    <property type="entry name" value="Kelch-type beta propeller"/>
    <property type="match status" value="1"/>
</dbReference>
<dbReference type="SUPFAM" id="SSF63829">
    <property type="entry name" value="Calcium-dependent phosphotriesterase"/>
    <property type="match status" value="1"/>
</dbReference>
<dbReference type="InterPro" id="IPR015915">
    <property type="entry name" value="Kelch-typ_b-propeller"/>
</dbReference>
<reference evidence="2 3" key="1">
    <citation type="submission" date="2017-11" db="EMBL/GenBank/DDBJ databases">
        <title>Animal gut microbial communities from fecal samples from Wisconsin, USA.</title>
        <authorList>
            <person name="Neumann A."/>
        </authorList>
    </citation>
    <scope>NUCLEOTIDE SEQUENCE [LARGE SCALE GENOMIC DNA]</scope>
    <source>
        <strain evidence="2 3">UWS3</strain>
    </source>
</reference>
<proteinExistence type="predicted"/>